<dbReference type="EMBL" id="JASPKZ010007317">
    <property type="protein sequence ID" value="KAJ9585042.1"/>
    <property type="molecule type" value="Genomic_DNA"/>
</dbReference>
<comment type="caution">
    <text evidence="6">The sequence shown here is derived from an EMBL/GenBank/DDBJ whole genome shotgun (WGS) entry which is preliminary data.</text>
</comment>
<keyword evidence="2" id="KW-0722">Serine protease inhibitor</keyword>
<feature type="signal peptide" evidence="4">
    <location>
        <begin position="1"/>
        <end position="21"/>
    </location>
</feature>
<dbReference type="Pfam" id="PF00079">
    <property type="entry name" value="Serpin"/>
    <property type="match status" value="1"/>
</dbReference>
<dbReference type="CDD" id="cd00172">
    <property type="entry name" value="serpin"/>
    <property type="match status" value="1"/>
</dbReference>
<dbReference type="GO" id="GO:0005615">
    <property type="term" value="C:extracellular space"/>
    <property type="evidence" value="ECO:0007669"/>
    <property type="project" value="InterPro"/>
</dbReference>
<dbReference type="PROSITE" id="PS00284">
    <property type="entry name" value="SERPIN"/>
    <property type="match status" value="1"/>
</dbReference>
<dbReference type="SMART" id="SM00093">
    <property type="entry name" value="SERPIN"/>
    <property type="match status" value="1"/>
</dbReference>
<accession>A0AAD8ECS7</accession>
<dbReference type="GO" id="GO:0004867">
    <property type="term" value="F:serine-type endopeptidase inhibitor activity"/>
    <property type="evidence" value="ECO:0007669"/>
    <property type="project" value="UniProtKB-KW"/>
</dbReference>
<evidence type="ECO:0000256" key="2">
    <source>
        <dbReference type="ARBA" id="ARBA00022900"/>
    </source>
</evidence>
<evidence type="ECO:0000259" key="5">
    <source>
        <dbReference type="SMART" id="SM00093"/>
    </source>
</evidence>
<dbReference type="InterPro" id="IPR042178">
    <property type="entry name" value="Serpin_sf_1"/>
</dbReference>
<name>A0AAD8ECS7_DIPPU</name>
<keyword evidence="7" id="KW-1185">Reference proteome</keyword>
<dbReference type="SUPFAM" id="SSF56574">
    <property type="entry name" value="Serpins"/>
    <property type="match status" value="1"/>
</dbReference>
<evidence type="ECO:0000256" key="1">
    <source>
        <dbReference type="ARBA" id="ARBA00022690"/>
    </source>
</evidence>
<sequence>MKRVIISICIVCLVLQSPVDGSISQELTSSTNQFSVDLIKTILHEKTGNIVSCPLGVYFLLATLQQGTGGNSRGEINDALHSQPDETREACRNISTKYATYRERQVTLDFKTRAFINTTFEVKPEFKQTLVEDFKSDIDLVDFTSPDNSSNIINTWVQQSTNNRISSLFEPSDLPQDTVLAVVNAVYFKNFWLNRFYETENKNFSSTPDVTKEVPTMSKVSVYNGGENADLGAKFVHLEFAHTSDFSVLLVLPTERHGLNNVLERLTADNLISLLNYTDFKRVTLSVPKFQLNSDINLITTLPKLGVNEVFHGLANLTGIGDLPLFVGKFVQKAEILVDEGGVTASAATGYTVQQRSGRRYPHVEETMEFIADHPFLFFIVDRVHNLPLFAGRVSSP</sequence>
<dbReference type="InterPro" id="IPR023795">
    <property type="entry name" value="Serpin_CS"/>
</dbReference>
<dbReference type="Proteomes" id="UP001233999">
    <property type="component" value="Unassembled WGS sequence"/>
</dbReference>
<evidence type="ECO:0000256" key="4">
    <source>
        <dbReference type="SAM" id="SignalP"/>
    </source>
</evidence>
<dbReference type="PANTHER" id="PTHR11461:SF292">
    <property type="entry name" value="SERPIN 100A"/>
    <property type="match status" value="1"/>
</dbReference>
<dbReference type="Gene3D" id="2.30.39.10">
    <property type="entry name" value="Alpha-1-antitrypsin, domain 1"/>
    <property type="match status" value="1"/>
</dbReference>
<reference evidence="6" key="2">
    <citation type="submission" date="2023-05" db="EMBL/GenBank/DDBJ databases">
        <authorList>
            <person name="Fouks B."/>
        </authorList>
    </citation>
    <scope>NUCLEOTIDE SEQUENCE</scope>
    <source>
        <strain evidence="6">Stay&amp;Tobe</strain>
        <tissue evidence="6">Testes</tissue>
    </source>
</reference>
<reference evidence="6" key="1">
    <citation type="journal article" date="2023" name="IScience">
        <title>Live-bearing cockroach genome reveals convergent evolutionary mechanisms linked to viviparity in insects and beyond.</title>
        <authorList>
            <person name="Fouks B."/>
            <person name="Harrison M.C."/>
            <person name="Mikhailova A.A."/>
            <person name="Marchal E."/>
            <person name="English S."/>
            <person name="Carruthers M."/>
            <person name="Jennings E.C."/>
            <person name="Chiamaka E.L."/>
            <person name="Frigard R.A."/>
            <person name="Pippel M."/>
            <person name="Attardo G.M."/>
            <person name="Benoit J.B."/>
            <person name="Bornberg-Bauer E."/>
            <person name="Tobe S.S."/>
        </authorList>
    </citation>
    <scope>NUCLEOTIDE SEQUENCE</scope>
    <source>
        <strain evidence="6">Stay&amp;Tobe</strain>
    </source>
</reference>
<keyword evidence="4" id="KW-0732">Signal</keyword>
<feature type="domain" description="Serpin" evidence="5">
    <location>
        <begin position="36"/>
        <end position="397"/>
    </location>
</feature>
<evidence type="ECO:0000313" key="7">
    <source>
        <dbReference type="Proteomes" id="UP001233999"/>
    </source>
</evidence>
<dbReference type="InterPro" id="IPR036186">
    <property type="entry name" value="Serpin_sf"/>
</dbReference>
<dbReference type="InterPro" id="IPR000215">
    <property type="entry name" value="Serpin_fam"/>
</dbReference>
<dbReference type="PANTHER" id="PTHR11461">
    <property type="entry name" value="SERINE PROTEASE INHIBITOR, SERPIN"/>
    <property type="match status" value="1"/>
</dbReference>
<dbReference type="Gene3D" id="3.30.497.10">
    <property type="entry name" value="Antithrombin, subunit I, domain 2"/>
    <property type="match status" value="1"/>
</dbReference>
<proteinExistence type="inferred from homology"/>
<dbReference type="AlphaFoldDB" id="A0AAD8ECS7"/>
<protein>
    <recommendedName>
        <fullName evidence="5">Serpin domain-containing protein</fullName>
    </recommendedName>
</protein>
<keyword evidence="1" id="KW-0646">Protease inhibitor</keyword>
<dbReference type="InterPro" id="IPR023796">
    <property type="entry name" value="Serpin_dom"/>
</dbReference>
<evidence type="ECO:0000256" key="3">
    <source>
        <dbReference type="RuleBase" id="RU000411"/>
    </source>
</evidence>
<evidence type="ECO:0000313" key="6">
    <source>
        <dbReference type="EMBL" id="KAJ9585042.1"/>
    </source>
</evidence>
<dbReference type="InterPro" id="IPR042185">
    <property type="entry name" value="Serpin_sf_2"/>
</dbReference>
<organism evidence="6 7">
    <name type="scientific">Diploptera punctata</name>
    <name type="common">Pacific beetle cockroach</name>
    <dbReference type="NCBI Taxonomy" id="6984"/>
    <lineage>
        <taxon>Eukaryota</taxon>
        <taxon>Metazoa</taxon>
        <taxon>Ecdysozoa</taxon>
        <taxon>Arthropoda</taxon>
        <taxon>Hexapoda</taxon>
        <taxon>Insecta</taxon>
        <taxon>Pterygota</taxon>
        <taxon>Neoptera</taxon>
        <taxon>Polyneoptera</taxon>
        <taxon>Dictyoptera</taxon>
        <taxon>Blattodea</taxon>
        <taxon>Blaberoidea</taxon>
        <taxon>Blaberidae</taxon>
        <taxon>Diplopterinae</taxon>
        <taxon>Diploptera</taxon>
    </lineage>
</organism>
<feature type="chain" id="PRO_5042296704" description="Serpin domain-containing protein" evidence="4">
    <location>
        <begin position="22"/>
        <end position="397"/>
    </location>
</feature>
<comment type="similarity">
    <text evidence="3">Belongs to the serpin family.</text>
</comment>
<gene>
    <name evidence="6" type="ORF">L9F63_020616</name>
</gene>